<dbReference type="EMBL" id="JACSDY010000003">
    <property type="protein sequence ID" value="KAF7431877.1"/>
    <property type="molecule type" value="Genomic_DNA"/>
</dbReference>
<keyword evidence="2" id="KW-1185">Reference proteome</keyword>
<gene>
    <name evidence="1" type="ORF">H0235_004801</name>
</gene>
<reference evidence="1" key="1">
    <citation type="journal article" date="2020" name="G3 (Bethesda)">
        <title>High-Quality Assemblies for Three Invasive Social Wasps from the &lt;i&gt;Vespula&lt;/i&gt; Genus.</title>
        <authorList>
            <person name="Harrop T.W.R."/>
            <person name="Guhlin J."/>
            <person name="McLaughlin G.M."/>
            <person name="Permina E."/>
            <person name="Stockwell P."/>
            <person name="Gilligan J."/>
            <person name="Le Lec M.F."/>
            <person name="Gruber M.A.M."/>
            <person name="Quinn O."/>
            <person name="Lovegrove M."/>
            <person name="Duncan E.J."/>
            <person name="Remnant E.J."/>
            <person name="Van Eeckhoven J."/>
            <person name="Graham B."/>
            <person name="Knapp R.A."/>
            <person name="Langford K.W."/>
            <person name="Kronenberg Z."/>
            <person name="Press M.O."/>
            <person name="Eacker S.M."/>
            <person name="Wilson-Rankin E.E."/>
            <person name="Purcell J."/>
            <person name="Lester P.J."/>
            <person name="Dearden P.K."/>
        </authorList>
    </citation>
    <scope>NUCLEOTIDE SEQUENCE</scope>
    <source>
        <strain evidence="1">Volc-1</strain>
    </source>
</reference>
<name>A0A834P7X2_VESPE</name>
<evidence type="ECO:0000313" key="2">
    <source>
        <dbReference type="Proteomes" id="UP000600918"/>
    </source>
</evidence>
<proteinExistence type="predicted"/>
<dbReference type="Proteomes" id="UP000600918">
    <property type="component" value="Unassembled WGS sequence"/>
</dbReference>
<protein>
    <submittedName>
        <fullName evidence="1">Uncharacterized protein</fullName>
    </submittedName>
</protein>
<accession>A0A834P7X2</accession>
<comment type="caution">
    <text evidence="1">The sequence shown here is derived from an EMBL/GenBank/DDBJ whole genome shotgun (WGS) entry which is preliminary data.</text>
</comment>
<sequence>MPFASGGPLALSQPRRCIGKSQDTFVSCVGKEEKEEQKENSQQGSCQLEYTTLVSFDIRKLCIHCTSREYSVNIDYQHSTL</sequence>
<organism evidence="1 2">
    <name type="scientific">Vespula pensylvanica</name>
    <name type="common">Western yellow jacket</name>
    <name type="synonym">Wasp</name>
    <dbReference type="NCBI Taxonomy" id="30213"/>
    <lineage>
        <taxon>Eukaryota</taxon>
        <taxon>Metazoa</taxon>
        <taxon>Ecdysozoa</taxon>
        <taxon>Arthropoda</taxon>
        <taxon>Hexapoda</taxon>
        <taxon>Insecta</taxon>
        <taxon>Pterygota</taxon>
        <taxon>Neoptera</taxon>
        <taxon>Endopterygota</taxon>
        <taxon>Hymenoptera</taxon>
        <taxon>Apocrita</taxon>
        <taxon>Aculeata</taxon>
        <taxon>Vespoidea</taxon>
        <taxon>Vespidae</taxon>
        <taxon>Vespinae</taxon>
        <taxon>Vespula</taxon>
    </lineage>
</organism>
<dbReference type="AlphaFoldDB" id="A0A834P7X2"/>
<evidence type="ECO:0000313" key="1">
    <source>
        <dbReference type="EMBL" id="KAF7431877.1"/>
    </source>
</evidence>